<keyword evidence="1" id="KW-0238">DNA-binding</keyword>
<evidence type="ECO:0000313" key="3">
    <source>
        <dbReference type="EMBL" id="EPS96425.1"/>
    </source>
</evidence>
<gene>
    <name evidence="3" type="ORF">FOMPIDRAFT_1082667</name>
</gene>
<dbReference type="Pfam" id="PF03221">
    <property type="entry name" value="HTH_Tnp_Tc5"/>
    <property type="match status" value="1"/>
</dbReference>
<dbReference type="InParanoid" id="S8F3U1"/>
<dbReference type="PROSITE" id="PS51253">
    <property type="entry name" value="HTH_CENPB"/>
    <property type="match status" value="1"/>
</dbReference>
<evidence type="ECO:0000313" key="4">
    <source>
        <dbReference type="Proteomes" id="UP000015241"/>
    </source>
</evidence>
<name>S8F3U1_FOMSC</name>
<dbReference type="eggNOG" id="ENOG502RC20">
    <property type="taxonomic scope" value="Eukaryota"/>
</dbReference>
<dbReference type="InterPro" id="IPR006600">
    <property type="entry name" value="HTH_CenpB_DNA-bd_dom"/>
</dbReference>
<dbReference type="Proteomes" id="UP000015241">
    <property type="component" value="Unassembled WGS sequence"/>
</dbReference>
<feature type="domain" description="HTH CENPB-type" evidence="2">
    <location>
        <begin position="68"/>
        <end position="140"/>
    </location>
</feature>
<dbReference type="STRING" id="743788.S8F3U1"/>
<sequence>REAAERLRKRAIEAYQKELAKPPGMKARGARTIARDFENIYRQETGDTIKLNYNTIIRGAHGTQSRAESNESRGWLTAEETDVVLEYIIELGQRGFPLSHRRLKEHVDEILEARLGSTFLATGVGKKWTSRFVEKHSDRI</sequence>
<evidence type="ECO:0000259" key="2">
    <source>
        <dbReference type="PROSITE" id="PS51253"/>
    </source>
</evidence>
<organism evidence="3 4">
    <name type="scientific">Fomitopsis schrenkii</name>
    <name type="common">Brown rot fungus</name>
    <dbReference type="NCBI Taxonomy" id="2126942"/>
    <lineage>
        <taxon>Eukaryota</taxon>
        <taxon>Fungi</taxon>
        <taxon>Dikarya</taxon>
        <taxon>Basidiomycota</taxon>
        <taxon>Agaricomycotina</taxon>
        <taxon>Agaricomycetes</taxon>
        <taxon>Polyporales</taxon>
        <taxon>Fomitopsis</taxon>
    </lineage>
</organism>
<dbReference type="EMBL" id="KE504188">
    <property type="protein sequence ID" value="EPS96425.1"/>
    <property type="molecule type" value="Genomic_DNA"/>
</dbReference>
<protein>
    <recommendedName>
        <fullName evidence="2">HTH CENPB-type domain-containing protein</fullName>
    </recommendedName>
</protein>
<dbReference type="HOGENOM" id="CLU_076148_1_0_1"/>
<reference evidence="3 4" key="1">
    <citation type="journal article" date="2012" name="Science">
        <title>The Paleozoic origin of enzymatic lignin decomposition reconstructed from 31 fungal genomes.</title>
        <authorList>
            <person name="Floudas D."/>
            <person name="Binder M."/>
            <person name="Riley R."/>
            <person name="Barry K."/>
            <person name="Blanchette R.A."/>
            <person name="Henrissat B."/>
            <person name="Martinez A.T."/>
            <person name="Otillar R."/>
            <person name="Spatafora J.W."/>
            <person name="Yadav J.S."/>
            <person name="Aerts A."/>
            <person name="Benoit I."/>
            <person name="Boyd A."/>
            <person name="Carlson A."/>
            <person name="Copeland A."/>
            <person name="Coutinho P.M."/>
            <person name="de Vries R.P."/>
            <person name="Ferreira P."/>
            <person name="Findley K."/>
            <person name="Foster B."/>
            <person name="Gaskell J."/>
            <person name="Glotzer D."/>
            <person name="Gorecki P."/>
            <person name="Heitman J."/>
            <person name="Hesse C."/>
            <person name="Hori C."/>
            <person name="Igarashi K."/>
            <person name="Jurgens J.A."/>
            <person name="Kallen N."/>
            <person name="Kersten P."/>
            <person name="Kohler A."/>
            <person name="Kuees U."/>
            <person name="Kumar T.K.A."/>
            <person name="Kuo A."/>
            <person name="LaButti K."/>
            <person name="Larrondo L.F."/>
            <person name="Lindquist E."/>
            <person name="Ling A."/>
            <person name="Lombard V."/>
            <person name="Lucas S."/>
            <person name="Lundell T."/>
            <person name="Martin R."/>
            <person name="McLaughlin D.J."/>
            <person name="Morgenstern I."/>
            <person name="Morin E."/>
            <person name="Murat C."/>
            <person name="Nagy L.G."/>
            <person name="Nolan M."/>
            <person name="Ohm R.A."/>
            <person name="Patyshakuliyeva A."/>
            <person name="Rokas A."/>
            <person name="Ruiz-Duenas F.J."/>
            <person name="Sabat G."/>
            <person name="Salamov A."/>
            <person name="Samejima M."/>
            <person name="Schmutz J."/>
            <person name="Slot J.C."/>
            <person name="St John F."/>
            <person name="Stenlid J."/>
            <person name="Sun H."/>
            <person name="Sun S."/>
            <person name="Syed K."/>
            <person name="Tsang A."/>
            <person name="Wiebenga A."/>
            <person name="Young D."/>
            <person name="Pisabarro A."/>
            <person name="Eastwood D.C."/>
            <person name="Martin F."/>
            <person name="Cullen D."/>
            <person name="Grigoriev I.V."/>
            <person name="Hibbett D.S."/>
        </authorList>
    </citation>
    <scope>NUCLEOTIDE SEQUENCE</scope>
    <source>
        <strain evidence="4">FP-58527</strain>
    </source>
</reference>
<dbReference type="AlphaFoldDB" id="S8F3U1"/>
<dbReference type="OrthoDB" id="2668963at2759"/>
<evidence type="ECO:0000256" key="1">
    <source>
        <dbReference type="ARBA" id="ARBA00023125"/>
    </source>
</evidence>
<dbReference type="GO" id="GO:0003677">
    <property type="term" value="F:DNA binding"/>
    <property type="evidence" value="ECO:0007669"/>
    <property type="project" value="UniProtKB-KW"/>
</dbReference>
<feature type="non-terminal residue" evidence="3">
    <location>
        <position position="140"/>
    </location>
</feature>
<proteinExistence type="predicted"/>
<keyword evidence="4" id="KW-1185">Reference proteome</keyword>
<feature type="non-terminal residue" evidence="3">
    <location>
        <position position="1"/>
    </location>
</feature>
<accession>S8F3U1</accession>